<feature type="compositionally biased region" description="Basic and acidic residues" evidence="1">
    <location>
        <begin position="541"/>
        <end position="560"/>
    </location>
</feature>
<dbReference type="Proteomes" id="UP001284601">
    <property type="component" value="Unassembled WGS sequence"/>
</dbReference>
<dbReference type="InterPro" id="IPR013783">
    <property type="entry name" value="Ig-like_fold"/>
</dbReference>
<dbReference type="SUPFAM" id="SSF49299">
    <property type="entry name" value="PKD domain"/>
    <property type="match status" value="1"/>
</dbReference>
<evidence type="ECO:0000313" key="3">
    <source>
        <dbReference type="EMBL" id="MDW5598456.1"/>
    </source>
</evidence>
<sequence>MRRALLPHRRSHADGPRRRGALALVLASGVLTLLAPAAPAADWVDPAPVASVPTDGNGPVIGLDGDGDAIAAWTSGELGEQRLLTATRPAGGAWSASQTLAEAPVVERPSLDVAADGDALLAWSEGNGVDSYETRVAAYDAGTWETPHDFPLVGQPATQLELRANEAGTAIVAWLEVDPDSGTVSVRAAHGSASGWSAAETVSEPADFTVRDEAPPRVRIADDGSGAVAWTAAKLVDERWRVQESRLVAGDWSGDEDIDGFVSDDALTAVELAGDGDGNAVAAWFTVGATRLMGAILRNGTWTVADLSDDVVSACVPIGAVGQDEDGGPSTVVWNEASSGDLVTRRWEDGSWQADPQSLFTPAPAEVVTGVRLNGSRAAWAINDFDADQHAVLTAGRDASGWLTPHTLATAPVGVALSAPTLARSANGDQLAAWRSSDLDGSGAITAAGFQVTAPRLTGPVVPATGTVGVAAAFSATAVSTFAPTPQLTWNFGDSSAPVAGTAVSHTYAVAGTYSVSVTATDQFGARTTAGSTIVVAPADDPDRRREEPDPDPNRRREDPPVVDPPVVNPPVVDPPVVNPPVVDPPVVRPGALVAPQPVVKGRTLRVARRARGVTLTLLNRNAVALRGSAKLVQLSGPGVNGRRARTIATQRKVALAAGRRQATKLTIPAAVLRQLRATPRRSVAVRLELSLRAPDGRTVTTRLAYKLVADGATTAPKARRIARIAC</sequence>
<name>A0ABU4HYQ3_9ACTN</name>
<protein>
    <submittedName>
        <fullName evidence="3">PKD domain-containing protein</fullName>
    </submittedName>
</protein>
<evidence type="ECO:0000256" key="1">
    <source>
        <dbReference type="SAM" id="MobiDB-lite"/>
    </source>
</evidence>
<dbReference type="Gene3D" id="2.60.40.10">
    <property type="entry name" value="Immunoglobulins"/>
    <property type="match status" value="1"/>
</dbReference>
<gene>
    <name evidence="3" type="ORF">R7226_29115</name>
</gene>
<proteinExistence type="predicted"/>
<dbReference type="Pfam" id="PF18911">
    <property type="entry name" value="PKD_4"/>
    <property type="match status" value="1"/>
</dbReference>
<dbReference type="CDD" id="cd00146">
    <property type="entry name" value="PKD"/>
    <property type="match status" value="1"/>
</dbReference>
<evidence type="ECO:0000313" key="4">
    <source>
        <dbReference type="Proteomes" id="UP001284601"/>
    </source>
</evidence>
<dbReference type="PROSITE" id="PS50093">
    <property type="entry name" value="PKD"/>
    <property type="match status" value="1"/>
</dbReference>
<dbReference type="InterPro" id="IPR000601">
    <property type="entry name" value="PKD_dom"/>
</dbReference>
<dbReference type="RefSeq" id="WP_318600985.1">
    <property type="nucleotide sequence ID" value="NZ_JAWSTH010000143.1"/>
</dbReference>
<comment type="caution">
    <text evidence="3">The sequence shown here is derived from an EMBL/GenBank/DDBJ whole genome shotgun (WGS) entry which is preliminary data.</text>
</comment>
<feature type="domain" description="PKD" evidence="2">
    <location>
        <begin position="477"/>
        <end position="536"/>
    </location>
</feature>
<reference evidence="4" key="1">
    <citation type="submission" date="2023-07" db="EMBL/GenBank/DDBJ databases">
        <title>Conexibacter stalactiti sp. nov., isolated from stalactites in a lava cave and emended description of the genus Conexibacter.</title>
        <authorList>
            <person name="Lee S.D."/>
        </authorList>
    </citation>
    <scope>NUCLEOTIDE SEQUENCE [LARGE SCALE GENOMIC DNA]</scope>
    <source>
        <strain evidence="4">KCTC 39840</strain>
    </source>
</reference>
<reference evidence="3 4" key="2">
    <citation type="submission" date="2023-10" db="EMBL/GenBank/DDBJ databases">
        <authorList>
            <person name="Han X.F."/>
        </authorList>
    </citation>
    <scope>NUCLEOTIDE SEQUENCE [LARGE SCALE GENOMIC DNA]</scope>
    <source>
        <strain evidence="3 4">KCTC 39840</strain>
    </source>
</reference>
<dbReference type="EMBL" id="JAWSTH010000143">
    <property type="protein sequence ID" value="MDW5598456.1"/>
    <property type="molecule type" value="Genomic_DNA"/>
</dbReference>
<evidence type="ECO:0000259" key="2">
    <source>
        <dbReference type="PROSITE" id="PS50093"/>
    </source>
</evidence>
<keyword evidence="4" id="KW-1185">Reference proteome</keyword>
<accession>A0ABU4HYQ3</accession>
<feature type="compositionally biased region" description="Pro residues" evidence="1">
    <location>
        <begin position="562"/>
        <end position="575"/>
    </location>
</feature>
<dbReference type="InterPro" id="IPR035986">
    <property type="entry name" value="PKD_dom_sf"/>
</dbReference>
<dbReference type="InterPro" id="IPR022409">
    <property type="entry name" value="PKD/Chitinase_dom"/>
</dbReference>
<organism evidence="3 4">
    <name type="scientific">Conexibacter stalactiti</name>
    <dbReference type="NCBI Taxonomy" id="1940611"/>
    <lineage>
        <taxon>Bacteria</taxon>
        <taxon>Bacillati</taxon>
        <taxon>Actinomycetota</taxon>
        <taxon>Thermoleophilia</taxon>
        <taxon>Solirubrobacterales</taxon>
        <taxon>Conexibacteraceae</taxon>
        <taxon>Conexibacter</taxon>
    </lineage>
</organism>
<feature type="region of interest" description="Disordered" evidence="1">
    <location>
        <begin position="531"/>
        <end position="575"/>
    </location>
</feature>
<dbReference type="SMART" id="SM00089">
    <property type="entry name" value="PKD"/>
    <property type="match status" value="1"/>
</dbReference>